<dbReference type="RefSeq" id="WP_209136772.1">
    <property type="nucleotide sequence ID" value="NZ_JAGHKO010000001.1"/>
</dbReference>
<organism evidence="1 2">
    <name type="scientific">Niastella soli</name>
    <dbReference type="NCBI Taxonomy" id="2821487"/>
    <lineage>
        <taxon>Bacteria</taxon>
        <taxon>Pseudomonadati</taxon>
        <taxon>Bacteroidota</taxon>
        <taxon>Chitinophagia</taxon>
        <taxon>Chitinophagales</taxon>
        <taxon>Chitinophagaceae</taxon>
        <taxon>Niastella</taxon>
    </lineage>
</organism>
<dbReference type="EMBL" id="JAGHKO010000001">
    <property type="protein sequence ID" value="MBO9198688.1"/>
    <property type="molecule type" value="Genomic_DNA"/>
</dbReference>
<evidence type="ECO:0000313" key="1">
    <source>
        <dbReference type="EMBL" id="MBO9198688.1"/>
    </source>
</evidence>
<evidence type="ECO:0000313" key="2">
    <source>
        <dbReference type="Proteomes" id="UP000677244"/>
    </source>
</evidence>
<name>A0ABS3YLH6_9BACT</name>
<sequence length="316" mass="36007">MNVLHHTPETALLLAKIADTIREYQDPVDRYLQQSGEYEVLNPLQNAGETGTQHVEAYFPSTFWDRLGIRHVITNIHHSKTASQGQWTTTTETVSFRRGHMRNEGCVDVLTKYFSNCSIIQFADYVSVKEAAGFWDGLFADVIKNAIEKRTIEYIFQLGDITGRTVFEVDEVLDIIGQYNKHGRVTLVMDEQEALKLWDLLCGIHYPASTKEKFQLQFNTMRIDTLLVFYNNGVLQFSKKEQFEFAGRTQNINTYPHGREFFLAGYRLGLLLHLTIPHAITLGLAVSGTYQANAAVPTSRTLLTYINDWVSTISII</sequence>
<dbReference type="Proteomes" id="UP000677244">
    <property type="component" value="Unassembled WGS sequence"/>
</dbReference>
<accession>A0ABS3YLH6</accession>
<reference evidence="1 2" key="1">
    <citation type="submission" date="2021-03" db="EMBL/GenBank/DDBJ databases">
        <title>Assistant Professor.</title>
        <authorList>
            <person name="Huq M.A."/>
        </authorList>
    </citation>
    <scope>NUCLEOTIDE SEQUENCE [LARGE SCALE GENOMIC DNA]</scope>
    <source>
        <strain evidence="1 2">MAH-29</strain>
    </source>
</reference>
<keyword evidence="2" id="KW-1185">Reference proteome</keyword>
<protein>
    <submittedName>
        <fullName evidence="1">Uncharacterized protein</fullName>
    </submittedName>
</protein>
<comment type="caution">
    <text evidence="1">The sequence shown here is derived from an EMBL/GenBank/DDBJ whole genome shotgun (WGS) entry which is preliminary data.</text>
</comment>
<proteinExistence type="predicted"/>
<gene>
    <name evidence="1" type="ORF">J7I42_00345</name>
</gene>